<dbReference type="GO" id="GO:0006355">
    <property type="term" value="P:regulation of DNA-templated transcription"/>
    <property type="evidence" value="ECO:0007669"/>
    <property type="project" value="InterPro"/>
</dbReference>
<keyword evidence="6" id="KW-0597">Phosphoprotein</keyword>
<dbReference type="Proteomes" id="UP000282985">
    <property type="component" value="Unassembled WGS sequence"/>
</dbReference>
<feature type="modified residue" description="4-aspartylphosphate" evidence="6">
    <location>
        <position position="57"/>
    </location>
</feature>
<dbReference type="InterPro" id="IPR027417">
    <property type="entry name" value="P-loop_NTPase"/>
</dbReference>
<dbReference type="SUPFAM" id="SSF46689">
    <property type="entry name" value="Homeodomain-like"/>
    <property type="match status" value="1"/>
</dbReference>
<dbReference type="Gene3D" id="1.10.10.60">
    <property type="entry name" value="Homeodomain-like"/>
    <property type="match status" value="1"/>
</dbReference>
<evidence type="ECO:0000256" key="4">
    <source>
        <dbReference type="ARBA" id="ARBA00023125"/>
    </source>
</evidence>
<dbReference type="Pfam" id="PF02954">
    <property type="entry name" value="HTH_8"/>
    <property type="match status" value="1"/>
</dbReference>
<evidence type="ECO:0000256" key="1">
    <source>
        <dbReference type="ARBA" id="ARBA00022741"/>
    </source>
</evidence>
<dbReference type="GO" id="GO:0000160">
    <property type="term" value="P:phosphorelay signal transduction system"/>
    <property type="evidence" value="ECO:0007669"/>
    <property type="project" value="InterPro"/>
</dbReference>
<dbReference type="Gene3D" id="1.10.8.60">
    <property type="match status" value="1"/>
</dbReference>
<accession>A0A434AGQ4</accession>
<dbReference type="Pfam" id="PF00158">
    <property type="entry name" value="Sigma54_activat"/>
    <property type="match status" value="1"/>
</dbReference>
<keyword evidence="1" id="KW-0547">Nucleotide-binding</keyword>
<dbReference type="FunFam" id="3.40.50.300:FF:000006">
    <property type="entry name" value="DNA-binding transcriptional regulator NtrC"/>
    <property type="match status" value="1"/>
</dbReference>
<comment type="caution">
    <text evidence="9">The sequence shown here is derived from an EMBL/GenBank/DDBJ whole genome shotgun (WGS) entry which is preliminary data.</text>
</comment>
<dbReference type="EMBL" id="RJJX01000019">
    <property type="protein sequence ID" value="RUT73570.1"/>
    <property type="molecule type" value="Genomic_DNA"/>
</dbReference>
<dbReference type="InterPro" id="IPR009057">
    <property type="entry name" value="Homeodomain-like_sf"/>
</dbReference>
<keyword evidence="5" id="KW-0804">Transcription</keyword>
<dbReference type="SMART" id="SM00382">
    <property type="entry name" value="AAA"/>
    <property type="match status" value="1"/>
</dbReference>
<keyword evidence="2" id="KW-0067">ATP-binding</keyword>
<dbReference type="GO" id="GO:0043565">
    <property type="term" value="F:sequence-specific DNA binding"/>
    <property type="evidence" value="ECO:0007669"/>
    <property type="project" value="InterPro"/>
</dbReference>
<dbReference type="RefSeq" id="WP_127344354.1">
    <property type="nucleotide sequence ID" value="NZ_RJJX01000019.1"/>
</dbReference>
<dbReference type="InterPro" id="IPR001789">
    <property type="entry name" value="Sig_transdc_resp-reg_receiver"/>
</dbReference>
<name>A0A434AGQ4_9BACT</name>
<dbReference type="InterPro" id="IPR025943">
    <property type="entry name" value="Sigma_54_int_dom_ATP-bd_2"/>
</dbReference>
<protein>
    <submittedName>
        <fullName evidence="9">Sigma-54-dependent Fis family transcriptional regulator</fullName>
    </submittedName>
</protein>
<dbReference type="SMART" id="SM00448">
    <property type="entry name" value="REC"/>
    <property type="match status" value="1"/>
</dbReference>
<dbReference type="Pfam" id="PF25601">
    <property type="entry name" value="AAA_lid_14"/>
    <property type="match status" value="1"/>
</dbReference>
<evidence type="ECO:0000256" key="6">
    <source>
        <dbReference type="PROSITE-ProRule" id="PRU00169"/>
    </source>
</evidence>
<dbReference type="InterPro" id="IPR025944">
    <property type="entry name" value="Sigma_54_int_dom_CS"/>
</dbReference>
<dbReference type="SUPFAM" id="SSF52540">
    <property type="entry name" value="P-loop containing nucleoside triphosphate hydrolases"/>
    <property type="match status" value="1"/>
</dbReference>
<dbReference type="InterPro" id="IPR003593">
    <property type="entry name" value="AAA+_ATPase"/>
</dbReference>
<organism evidence="9 10">
    <name type="scientific">Ancylomarina longa</name>
    <dbReference type="NCBI Taxonomy" id="2487017"/>
    <lineage>
        <taxon>Bacteria</taxon>
        <taxon>Pseudomonadati</taxon>
        <taxon>Bacteroidota</taxon>
        <taxon>Bacteroidia</taxon>
        <taxon>Marinilabiliales</taxon>
        <taxon>Marinifilaceae</taxon>
        <taxon>Ancylomarina</taxon>
    </lineage>
</organism>
<dbReference type="PROSITE" id="PS00688">
    <property type="entry name" value="SIGMA54_INTERACT_3"/>
    <property type="match status" value="1"/>
</dbReference>
<dbReference type="PROSITE" id="PS50045">
    <property type="entry name" value="SIGMA54_INTERACT_4"/>
    <property type="match status" value="1"/>
</dbReference>
<dbReference type="PANTHER" id="PTHR32071">
    <property type="entry name" value="TRANSCRIPTIONAL REGULATORY PROTEIN"/>
    <property type="match status" value="1"/>
</dbReference>
<dbReference type="OrthoDB" id="9810703at2"/>
<gene>
    <name evidence="9" type="ORF">DLK05_12755</name>
</gene>
<dbReference type="Gene3D" id="3.40.50.2300">
    <property type="match status" value="1"/>
</dbReference>
<dbReference type="CDD" id="cd00009">
    <property type="entry name" value="AAA"/>
    <property type="match status" value="1"/>
</dbReference>
<dbReference type="PROSITE" id="PS50110">
    <property type="entry name" value="RESPONSE_REGULATORY"/>
    <property type="match status" value="1"/>
</dbReference>
<proteinExistence type="predicted"/>
<dbReference type="InterPro" id="IPR002078">
    <property type="entry name" value="Sigma_54_int"/>
</dbReference>
<dbReference type="SUPFAM" id="SSF52172">
    <property type="entry name" value="CheY-like"/>
    <property type="match status" value="1"/>
</dbReference>
<dbReference type="GO" id="GO:0005524">
    <property type="term" value="F:ATP binding"/>
    <property type="evidence" value="ECO:0007669"/>
    <property type="project" value="UniProtKB-KW"/>
</dbReference>
<sequence length="459" mass="52225">MTIKKSGKILAIDDNEDILFSLKLLLKQHVELIHSESDPEMIPKLMKQQQYDVILLDMNFTKDAISGQEGYFWLNKILQIDSQAVVLFITAYGDIEKSVKAIKAGATDFILKPWQNEKLLATISAAIKLRKSKEEVSELKTKQKELNAVLDQPFNDFIGSSPEIQQVFSTISKVAKTDANVLILGENGTGKELVARALHRNSSRRDEVFVSVDLGSINENLFESELFGHVKGAFTDARSDRPGRFEIASGGTLFLDEIGNLSMPMQAKLLTVLERREVIRVGSNKPIPIDIRLICATNMPLKQMASEEKYRQDLLYRINTVEIDLPPLRERYEDIPLLANHFLEIYSKKYKKHINALSKACINKLYDYSWPGNVRELQHLMERAIIMADEKNLEPSDFQISMERNLQGDVEFDSYNLEEVEKNIIQKVLKTNKGNISKAAGELGLTRTSLYRRLEKYGL</sequence>
<evidence type="ECO:0000313" key="9">
    <source>
        <dbReference type="EMBL" id="RUT73570.1"/>
    </source>
</evidence>
<dbReference type="Gene3D" id="3.40.50.300">
    <property type="entry name" value="P-loop containing nucleotide triphosphate hydrolases"/>
    <property type="match status" value="1"/>
</dbReference>
<evidence type="ECO:0000256" key="5">
    <source>
        <dbReference type="ARBA" id="ARBA00023163"/>
    </source>
</evidence>
<keyword evidence="3" id="KW-0805">Transcription regulation</keyword>
<evidence type="ECO:0000259" key="7">
    <source>
        <dbReference type="PROSITE" id="PS50045"/>
    </source>
</evidence>
<evidence type="ECO:0000259" key="8">
    <source>
        <dbReference type="PROSITE" id="PS50110"/>
    </source>
</evidence>
<keyword evidence="10" id="KW-1185">Reference proteome</keyword>
<dbReference type="InterPro" id="IPR011006">
    <property type="entry name" value="CheY-like_superfamily"/>
</dbReference>
<keyword evidence="4" id="KW-0238">DNA-binding</keyword>
<evidence type="ECO:0000313" key="10">
    <source>
        <dbReference type="Proteomes" id="UP000282985"/>
    </source>
</evidence>
<dbReference type="InterPro" id="IPR002197">
    <property type="entry name" value="HTH_Fis"/>
</dbReference>
<dbReference type="PRINTS" id="PR01590">
    <property type="entry name" value="HTHFIS"/>
</dbReference>
<dbReference type="InterPro" id="IPR058031">
    <property type="entry name" value="AAA_lid_NorR"/>
</dbReference>
<evidence type="ECO:0000256" key="2">
    <source>
        <dbReference type="ARBA" id="ARBA00022840"/>
    </source>
</evidence>
<dbReference type="PROSITE" id="PS00676">
    <property type="entry name" value="SIGMA54_INTERACT_2"/>
    <property type="match status" value="1"/>
</dbReference>
<dbReference type="AlphaFoldDB" id="A0A434AGQ4"/>
<dbReference type="Pfam" id="PF00072">
    <property type="entry name" value="Response_reg"/>
    <property type="match status" value="1"/>
</dbReference>
<dbReference type="PANTHER" id="PTHR32071:SF113">
    <property type="entry name" value="ALGINATE BIOSYNTHESIS TRANSCRIPTIONAL REGULATORY PROTEIN ALGB"/>
    <property type="match status" value="1"/>
</dbReference>
<feature type="domain" description="Response regulatory" evidence="8">
    <location>
        <begin position="8"/>
        <end position="127"/>
    </location>
</feature>
<reference evidence="9 10" key="1">
    <citation type="submission" date="2018-11" db="EMBL/GenBank/DDBJ databases">
        <title>Parancylomarina longa gen. nov., sp. nov., isolated from sediments of southern Okinawa.</title>
        <authorList>
            <person name="Fu T."/>
        </authorList>
    </citation>
    <scope>NUCLEOTIDE SEQUENCE [LARGE SCALE GENOMIC DNA]</scope>
    <source>
        <strain evidence="9 10">T3-2 S1-C</strain>
    </source>
</reference>
<feature type="domain" description="Sigma-54 factor interaction" evidence="7">
    <location>
        <begin position="157"/>
        <end position="386"/>
    </location>
</feature>
<evidence type="ECO:0000256" key="3">
    <source>
        <dbReference type="ARBA" id="ARBA00023015"/>
    </source>
</evidence>